<evidence type="ECO:0000256" key="1">
    <source>
        <dbReference type="ARBA" id="ARBA00008467"/>
    </source>
</evidence>
<organism evidence="5 8">
    <name type="scientific">Actinopolyspora erythraea</name>
    <dbReference type="NCBI Taxonomy" id="414996"/>
    <lineage>
        <taxon>Bacteria</taxon>
        <taxon>Bacillati</taxon>
        <taxon>Actinomycetota</taxon>
        <taxon>Actinomycetes</taxon>
        <taxon>Actinopolysporales</taxon>
        <taxon>Actinopolysporaceae</taxon>
        <taxon>Actinopolyspora</taxon>
    </lineage>
</organism>
<feature type="domain" description="Ketosynthase family 3 (KS3)" evidence="4">
    <location>
        <begin position="1"/>
        <end position="413"/>
    </location>
</feature>
<dbReference type="KEGG" id="aey:CDG81_18305"/>
<dbReference type="Gene3D" id="3.40.47.10">
    <property type="match status" value="1"/>
</dbReference>
<evidence type="ECO:0000313" key="6">
    <source>
        <dbReference type="EMBL" id="KGI82390.1"/>
    </source>
</evidence>
<keyword evidence="7" id="KW-1185">Reference proteome</keyword>
<dbReference type="EMBL" id="CP022752">
    <property type="protein sequence ID" value="ASU79892.1"/>
    <property type="molecule type" value="Genomic_DNA"/>
</dbReference>
<evidence type="ECO:0000313" key="7">
    <source>
        <dbReference type="Proteomes" id="UP000029737"/>
    </source>
</evidence>
<evidence type="ECO:0000313" key="5">
    <source>
        <dbReference type="EMBL" id="ASU79892.1"/>
    </source>
</evidence>
<accession>A0A099DAJ9</accession>
<evidence type="ECO:0000256" key="3">
    <source>
        <dbReference type="RuleBase" id="RU003694"/>
    </source>
</evidence>
<dbReference type="PANTHER" id="PTHR11712">
    <property type="entry name" value="POLYKETIDE SYNTHASE-RELATED"/>
    <property type="match status" value="1"/>
</dbReference>
<evidence type="ECO:0000256" key="2">
    <source>
        <dbReference type="ARBA" id="ARBA00022679"/>
    </source>
</evidence>
<dbReference type="SMART" id="SM00825">
    <property type="entry name" value="PKS_KS"/>
    <property type="match status" value="1"/>
</dbReference>
<protein>
    <submittedName>
        <fullName evidence="5">3-oxoacyl-ACP synthase</fullName>
    </submittedName>
</protein>
<dbReference type="InterPro" id="IPR016039">
    <property type="entry name" value="Thiolase-like"/>
</dbReference>
<dbReference type="EMBL" id="JPMV01000012">
    <property type="protein sequence ID" value="KGI82390.1"/>
    <property type="molecule type" value="Genomic_DNA"/>
</dbReference>
<dbReference type="Proteomes" id="UP000029737">
    <property type="component" value="Unassembled WGS sequence"/>
</dbReference>
<dbReference type="PROSITE" id="PS52004">
    <property type="entry name" value="KS3_2"/>
    <property type="match status" value="1"/>
</dbReference>
<reference evidence="5 8" key="2">
    <citation type="submission" date="2017-08" db="EMBL/GenBank/DDBJ databases">
        <title>The complete genome sequence of moderately halophilic actinomycete Actinopolyspora erythraea YIM 90600, the producer of novel erythromycin, novel actinopolysporins A-C and tubercidin.</title>
        <authorList>
            <person name="Yin M."/>
            <person name="Tang S."/>
        </authorList>
    </citation>
    <scope>NUCLEOTIDE SEQUENCE [LARGE SCALE GENOMIC DNA]</scope>
    <source>
        <strain evidence="5 8">YIM 90600</strain>
    </source>
</reference>
<keyword evidence="2 3" id="KW-0808">Transferase</keyword>
<dbReference type="InterPro" id="IPR014031">
    <property type="entry name" value="Ketoacyl_synth_C"/>
</dbReference>
<dbReference type="RefSeq" id="WP_052427867.1">
    <property type="nucleotide sequence ID" value="NZ_CP022752.1"/>
</dbReference>
<dbReference type="InterPro" id="IPR020841">
    <property type="entry name" value="PKS_Beta-ketoAc_synthase_dom"/>
</dbReference>
<dbReference type="InterPro" id="IPR014030">
    <property type="entry name" value="Ketoacyl_synth_N"/>
</dbReference>
<dbReference type="Pfam" id="PF02801">
    <property type="entry name" value="Ketoacyl-synt_C"/>
    <property type="match status" value="1"/>
</dbReference>
<comment type="similarity">
    <text evidence="1 3">Belongs to the thiolase-like superfamily. Beta-ketoacyl-ACP synthases family.</text>
</comment>
<proteinExistence type="inferred from homology"/>
<dbReference type="OrthoDB" id="9808669at2"/>
<dbReference type="GO" id="GO:0006633">
    <property type="term" value="P:fatty acid biosynthetic process"/>
    <property type="evidence" value="ECO:0007669"/>
    <property type="project" value="TreeGrafter"/>
</dbReference>
<gene>
    <name evidence="5" type="ORF">CDG81_18305</name>
    <name evidence="6" type="ORF">IL38_06620</name>
</gene>
<dbReference type="AlphaFoldDB" id="A0A099DAJ9"/>
<dbReference type="Proteomes" id="UP000215043">
    <property type="component" value="Chromosome"/>
</dbReference>
<dbReference type="Pfam" id="PF00109">
    <property type="entry name" value="ketoacyl-synt"/>
    <property type="match status" value="1"/>
</dbReference>
<dbReference type="SUPFAM" id="SSF53901">
    <property type="entry name" value="Thiolase-like"/>
    <property type="match status" value="2"/>
</dbReference>
<dbReference type="eggNOG" id="COG0304">
    <property type="taxonomic scope" value="Bacteria"/>
</dbReference>
<dbReference type="InterPro" id="IPR000794">
    <property type="entry name" value="Beta-ketoacyl_synthase"/>
</dbReference>
<evidence type="ECO:0000259" key="4">
    <source>
        <dbReference type="PROSITE" id="PS52004"/>
    </source>
</evidence>
<dbReference type="PANTHER" id="PTHR11712:SF336">
    <property type="entry name" value="3-OXOACYL-[ACYL-CARRIER-PROTEIN] SYNTHASE, MITOCHONDRIAL"/>
    <property type="match status" value="1"/>
</dbReference>
<reference evidence="6 7" key="1">
    <citation type="journal article" date="2014" name="PLoS ONE">
        <title>Identification and Characterization of a New Erythromycin Biosynthetic Gene Cluster in Actinopolyspora erythraea YIM90600, a Novel Erythronolide-Producing Halophilic Actinomycete Isolated from Salt Field.</title>
        <authorList>
            <person name="Chen D."/>
            <person name="Feng J."/>
            <person name="Huang L."/>
            <person name="Zhang Q."/>
            <person name="Wu J."/>
            <person name="Zhu X."/>
            <person name="Duan Y."/>
            <person name="Xu Z."/>
        </authorList>
    </citation>
    <scope>NUCLEOTIDE SEQUENCE [LARGE SCALE GENOMIC DNA]</scope>
    <source>
        <strain evidence="6 7">YIM90600</strain>
    </source>
</reference>
<name>A0A099DAJ9_9ACTN</name>
<evidence type="ECO:0000313" key="8">
    <source>
        <dbReference type="Proteomes" id="UP000215043"/>
    </source>
</evidence>
<dbReference type="GO" id="GO:0004315">
    <property type="term" value="F:3-oxoacyl-[acyl-carrier-protein] synthase activity"/>
    <property type="evidence" value="ECO:0007669"/>
    <property type="project" value="TreeGrafter"/>
</dbReference>
<dbReference type="CDD" id="cd00834">
    <property type="entry name" value="KAS_I_II"/>
    <property type="match status" value="1"/>
</dbReference>
<dbReference type="HOGENOM" id="CLU_000022_69_0_11"/>
<sequence length="419" mass="43219">MTTSTPVPLDRANSTRRVVVTGLGVVSSIGSGREAYLAGLREGRCGTGPISLFDTTGFRHGNGCEVTDFDPAEVLRTVRAEEFGRVGRFSAAAARMAATDAGLPEGPTGSGLVAVGTTDGESLDLDELAASFSGYGSSDGAESTRAGRIRPARLSTAVARELGLSDVEVATMPTVCAAGNYTLGYGLDALRAGDVDFALCGGAESVCRRTFASFYRMGALSPDLCRPFDRDRAGVVFGEGAAVLVLESLESASARGARVLAEMLEYHLNCDAMHPTRPDEDSVTACVAGAVRNAGISPAEVDLVLAHGTGTPINDSLESRAFGRVFGFDGIPPVSAPKSMIGHTMGAAASHSCTAAVLALEHGFLPPTVNHGTTDPDCPVDCVPNHSRAADPRTILVNSLGFGGGNAAMVLRRWEGGEP</sequence>